<keyword evidence="4 6" id="KW-0051">Antiviral defense</keyword>
<dbReference type="Gene3D" id="1.20.1250.10">
    <property type="match status" value="1"/>
</dbReference>
<dbReference type="OrthoDB" id="9833506at2759"/>
<dbReference type="PRINTS" id="PR00266">
    <property type="entry name" value="INTERFERONAB"/>
</dbReference>
<evidence type="ECO:0000256" key="1">
    <source>
        <dbReference type="ARBA" id="ARBA00004613"/>
    </source>
</evidence>
<gene>
    <name evidence="9" type="primary">LOC102830476</name>
</gene>
<evidence type="ECO:0000256" key="5">
    <source>
        <dbReference type="ARBA" id="ARBA00023157"/>
    </source>
</evidence>
<dbReference type="GO" id="GO:0005125">
    <property type="term" value="F:cytokine activity"/>
    <property type="evidence" value="ECO:0007669"/>
    <property type="project" value="UniProtKB-KW"/>
</dbReference>
<evidence type="ECO:0000256" key="6">
    <source>
        <dbReference type="RuleBase" id="RU000436"/>
    </source>
</evidence>
<keyword evidence="7" id="KW-0732">Signal</keyword>
<dbReference type="InterPro" id="IPR009079">
    <property type="entry name" value="4_helix_cytokine-like_core"/>
</dbReference>
<dbReference type="Pfam" id="PF00143">
    <property type="entry name" value="Interferon"/>
    <property type="match status" value="1"/>
</dbReference>
<keyword evidence="3" id="KW-0964">Secreted</keyword>
<evidence type="ECO:0000256" key="2">
    <source>
        <dbReference type="ARBA" id="ARBA00022514"/>
    </source>
</evidence>
<sequence>MALLLSLLTALVVFTYIPVQSLGCDLFLNHILASRKTFVALGQMRRLSPFFCLKDRKDFRIPQEMVDGSQLQKIQTISVLHEMLQQIFNLFHTEGASAAWNTTLLDQLHSGLYRQVDDLETCLIQAMGEDESALAIQGPVLAVKRYFWGIRLYLKEKEYSDCAWEVVRVEIRRSFSLSANLQQRLGRKDGDLGSS</sequence>
<dbReference type="PANTHER" id="PTHR11691">
    <property type="entry name" value="TYPE I INTERFERON"/>
    <property type="match status" value="1"/>
</dbReference>
<feature type="signal peptide" evidence="7">
    <location>
        <begin position="1"/>
        <end position="23"/>
    </location>
</feature>
<keyword evidence="2 6" id="KW-0202">Cytokine</keyword>
<dbReference type="CDD" id="cd00095">
    <property type="entry name" value="IFab"/>
    <property type="match status" value="1"/>
</dbReference>
<dbReference type="RefSeq" id="XP_006864522.1">
    <property type="nucleotide sequence ID" value="XM_006864460.1"/>
</dbReference>
<accession>A0A9B0THI2</accession>
<dbReference type="AlphaFoldDB" id="A0A9B0THI2"/>
<proteinExistence type="inferred from homology"/>
<evidence type="ECO:0000313" key="8">
    <source>
        <dbReference type="Proteomes" id="UP000504623"/>
    </source>
</evidence>
<dbReference type="PANTHER" id="PTHR11691:SF37">
    <property type="entry name" value="INTERFERON OMEGA-1"/>
    <property type="match status" value="1"/>
</dbReference>
<dbReference type="InterPro" id="IPR000471">
    <property type="entry name" value="Interferon_alpha/beta/delta"/>
</dbReference>
<evidence type="ECO:0000256" key="3">
    <source>
        <dbReference type="ARBA" id="ARBA00022525"/>
    </source>
</evidence>
<protein>
    <submittedName>
        <fullName evidence="9">Interferon omega-1-like</fullName>
    </submittedName>
</protein>
<evidence type="ECO:0000256" key="7">
    <source>
        <dbReference type="SAM" id="SignalP"/>
    </source>
</evidence>
<dbReference type="PROSITE" id="PS00252">
    <property type="entry name" value="INTERFERON_A_B_D"/>
    <property type="match status" value="1"/>
</dbReference>
<dbReference type="GO" id="GO:0005615">
    <property type="term" value="C:extracellular space"/>
    <property type="evidence" value="ECO:0007669"/>
    <property type="project" value="UniProtKB-KW"/>
</dbReference>
<dbReference type="Proteomes" id="UP000504623">
    <property type="component" value="Unplaced"/>
</dbReference>
<keyword evidence="5" id="KW-1015">Disulfide bond</keyword>
<dbReference type="SUPFAM" id="SSF47266">
    <property type="entry name" value="4-helical cytokines"/>
    <property type="match status" value="1"/>
</dbReference>
<reference evidence="9" key="1">
    <citation type="submission" date="2025-08" db="UniProtKB">
        <authorList>
            <consortium name="RefSeq"/>
        </authorList>
    </citation>
    <scope>IDENTIFICATION</scope>
    <source>
        <tissue evidence="9">Spleen</tissue>
    </source>
</reference>
<keyword evidence="8" id="KW-1185">Reference proteome</keyword>
<dbReference type="GeneID" id="102830476"/>
<dbReference type="FunFam" id="1.20.1250.10:FF:000001">
    <property type="entry name" value="Interferon alpha"/>
    <property type="match status" value="1"/>
</dbReference>
<dbReference type="GO" id="GO:0051607">
    <property type="term" value="P:defense response to virus"/>
    <property type="evidence" value="ECO:0007669"/>
    <property type="project" value="UniProtKB-KW"/>
</dbReference>
<organism evidence="8 9">
    <name type="scientific">Chrysochloris asiatica</name>
    <name type="common">Cape golden mole</name>
    <dbReference type="NCBI Taxonomy" id="185453"/>
    <lineage>
        <taxon>Eukaryota</taxon>
        <taxon>Metazoa</taxon>
        <taxon>Chordata</taxon>
        <taxon>Craniata</taxon>
        <taxon>Vertebrata</taxon>
        <taxon>Euteleostomi</taxon>
        <taxon>Mammalia</taxon>
        <taxon>Eutheria</taxon>
        <taxon>Afrotheria</taxon>
        <taxon>Chrysochloridae</taxon>
        <taxon>Chrysochlorinae</taxon>
        <taxon>Chrysochloris</taxon>
    </lineage>
</organism>
<dbReference type="GO" id="GO:0005126">
    <property type="term" value="F:cytokine receptor binding"/>
    <property type="evidence" value="ECO:0007669"/>
    <property type="project" value="InterPro"/>
</dbReference>
<evidence type="ECO:0000256" key="4">
    <source>
        <dbReference type="ARBA" id="ARBA00023118"/>
    </source>
</evidence>
<name>A0A9B0THI2_CHRAS</name>
<dbReference type="SMART" id="SM00076">
    <property type="entry name" value="IFabd"/>
    <property type="match status" value="1"/>
</dbReference>
<comment type="similarity">
    <text evidence="6">Belongs to the alpha/beta interferon family.</text>
</comment>
<evidence type="ECO:0000313" key="9">
    <source>
        <dbReference type="RefSeq" id="XP_006864522.1"/>
    </source>
</evidence>
<comment type="subcellular location">
    <subcellularLocation>
        <location evidence="1">Secreted</location>
    </subcellularLocation>
</comment>
<feature type="chain" id="PRO_5039522459" evidence="7">
    <location>
        <begin position="24"/>
        <end position="195"/>
    </location>
</feature>